<protein>
    <recommendedName>
        <fullName evidence="4">Bacterial Ig domain-containing protein</fullName>
    </recommendedName>
</protein>
<evidence type="ECO:0000313" key="3">
    <source>
        <dbReference type="Proteomes" id="UP000006304"/>
    </source>
</evidence>
<dbReference type="STRING" id="1133849.O3I_008905"/>
<dbReference type="EMBL" id="CP003876">
    <property type="protein sequence ID" value="AFT99743.1"/>
    <property type="molecule type" value="Genomic_DNA"/>
</dbReference>
<dbReference type="AlphaFoldDB" id="K0ERU3"/>
<keyword evidence="1" id="KW-0812">Transmembrane</keyword>
<dbReference type="KEGG" id="nbr:O3I_008905"/>
<reference evidence="2 3" key="1">
    <citation type="journal article" date="2012" name="J. Bacteriol.">
        <title>Complete genome sequence of Nocardia brasiliensis HUJEG-1.</title>
        <authorList>
            <person name="Vera-Cabrera L."/>
            <person name="Ortiz-Lopez R."/>
            <person name="Elizondo-Gonzalez R."/>
            <person name="Perez-Maya A.A."/>
            <person name="Ocampo-Candiani J."/>
        </authorList>
    </citation>
    <scope>NUCLEOTIDE SEQUENCE [LARGE SCALE GENOMIC DNA]</scope>
    <source>
        <strain evidence="3">ATCC 700358</strain>
    </source>
</reference>
<organism evidence="2 3">
    <name type="scientific">Nocardia brasiliensis (strain ATCC 700358 / HUJEG-1)</name>
    <dbReference type="NCBI Taxonomy" id="1133849"/>
    <lineage>
        <taxon>Bacteria</taxon>
        <taxon>Bacillati</taxon>
        <taxon>Actinomycetota</taxon>
        <taxon>Actinomycetes</taxon>
        <taxon>Mycobacteriales</taxon>
        <taxon>Nocardiaceae</taxon>
        <taxon>Nocardia</taxon>
    </lineage>
</organism>
<dbReference type="Proteomes" id="UP000006304">
    <property type="component" value="Chromosome"/>
</dbReference>
<gene>
    <name evidence="2" type="ORF">O3I_008905</name>
</gene>
<keyword evidence="3" id="KW-1185">Reference proteome</keyword>
<dbReference type="RefSeq" id="WP_014982599.1">
    <property type="nucleotide sequence ID" value="NC_018681.1"/>
</dbReference>
<sequence>MPTAIGPGAGVRASGRGCDPQAPVQVAIGDVAVGKTVAGPDGAFEVPLTTGTVEVGRHEVTAKCGRTLTAPLDVVLVSSIGSGTGTVTVILFFLLFGSWYYGHRLVSHLPARRGE</sequence>
<proteinExistence type="predicted"/>
<evidence type="ECO:0000256" key="1">
    <source>
        <dbReference type="SAM" id="Phobius"/>
    </source>
</evidence>
<evidence type="ECO:0008006" key="4">
    <source>
        <dbReference type="Google" id="ProtNLM"/>
    </source>
</evidence>
<feature type="transmembrane region" description="Helical" evidence="1">
    <location>
        <begin position="80"/>
        <end position="102"/>
    </location>
</feature>
<keyword evidence="1" id="KW-0472">Membrane</keyword>
<keyword evidence="1" id="KW-1133">Transmembrane helix</keyword>
<dbReference type="eggNOG" id="ENOG5033GVY">
    <property type="taxonomic scope" value="Bacteria"/>
</dbReference>
<accession>K0ERU3</accession>
<dbReference type="HOGENOM" id="CLU_2106407_0_0_11"/>
<evidence type="ECO:0000313" key="2">
    <source>
        <dbReference type="EMBL" id="AFT99743.1"/>
    </source>
</evidence>
<name>K0ERU3_NOCB7</name>